<protein>
    <submittedName>
        <fullName evidence="2">Uncharacterized protein</fullName>
    </submittedName>
</protein>
<sequence>MLGIAGYFIGQKACCTVWPSLSIATNEALMFTALAVGATSALPVLRFLLMPREDPFLGRCLRAVGWFAAIGIALAWTPPGHPTLIFFSLFGTAVMEAIPGVRHPRTVPPLPAGAGCCCWRGGAGAGAAVFILASQRLVAASLPDLLRFPARLGHRVTPAFAGATASACCGASARACSTNRPGCTA</sequence>
<gene>
    <name evidence="2" type="ORF">DSL92_04005</name>
</gene>
<dbReference type="AlphaFoldDB" id="A0A3S0QG13"/>
<keyword evidence="1" id="KW-1133">Transmembrane helix</keyword>
<keyword evidence="1" id="KW-0812">Transmembrane</keyword>
<organism evidence="2">
    <name type="scientific">Billgrantia gudaonensis</name>
    <dbReference type="NCBI Taxonomy" id="376427"/>
    <lineage>
        <taxon>Bacteria</taxon>
        <taxon>Pseudomonadati</taxon>
        <taxon>Pseudomonadota</taxon>
        <taxon>Gammaproteobacteria</taxon>
        <taxon>Oceanospirillales</taxon>
        <taxon>Halomonadaceae</taxon>
        <taxon>Billgrantia</taxon>
    </lineage>
</organism>
<evidence type="ECO:0000256" key="1">
    <source>
        <dbReference type="SAM" id="Phobius"/>
    </source>
</evidence>
<accession>A0A3S0QG13</accession>
<feature type="transmembrane region" description="Helical" evidence="1">
    <location>
        <begin position="60"/>
        <end position="77"/>
    </location>
</feature>
<keyword evidence="1" id="KW-0472">Membrane</keyword>
<evidence type="ECO:0000313" key="2">
    <source>
        <dbReference type="EMBL" id="RUA22764.1"/>
    </source>
</evidence>
<dbReference type="EMBL" id="RXHI01000010">
    <property type="protein sequence ID" value="RUA22764.1"/>
    <property type="molecule type" value="Genomic_DNA"/>
</dbReference>
<reference evidence="2" key="1">
    <citation type="submission" date="2018-12" db="EMBL/GenBank/DDBJ databases">
        <authorList>
            <person name="Jadhav K."/>
            <person name="Kushwaha B."/>
            <person name="Jadhav I."/>
        </authorList>
    </citation>
    <scope>NUCLEOTIDE SEQUENCE [LARGE SCALE GENOMIC DNA]</scope>
    <source>
        <strain evidence="2">SBS 10</strain>
    </source>
</reference>
<name>A0A3S0QG13_9GAMM</name>
<comment type="caution">
    <text evidence="2">The sequence shown here is derived from an EMBL/GenBank/DDBJ whole genome shotgun (WGS) entry which is preliminary data.</text>
</comment>
<proteinExistence type="predicted"/>
<feature type="transmembrane region" description="Helical" evidence="1">
    <location>
        <begin position="28"/>
        <end position="48"/>
    </location>
</feature>